<dbReference type="PROSITE" id="PS00374">
    <property type="entry name" value="MGMT"/>
    <property type="match status" value="1"/>
</dbReference>
<dbReference type="SUPFAM" id="SSF53155">
    <property type="entry name" value="Methylated DNA-protein cysteine methyltransferase domain"/>
    <property type="match status" value="1"/>
</dbReference>
<dbReference type="FunFam" id="1.10.10.10:FF:000214">
    <property type="entry name" value="Methylated-DNA--protein-cysteine methyltransferase"/>
    <property type="match status" value="1"/>
</dbReference>
<comment type="catalytic activity">
    <reaction evidence="1">
        <text>a 4-O-methyl-thymidine in DNA + L-cysteinyl-[protein] = a thymidine in DNA + S-methyl-L-cysteinyl-[protein]</text>
        <dbReference type="Rhea" id="RHEA:53428"/>
        <dbReference type="Rhea" id="RHEA-COMP:10131"/>
        <dbReference type="Rhea" id="RHEA-COMP:10132"/>
        <dbReference type="Rhea" id="RHEA-COMP:13555"/>
        <dbReference type="Rhea" id="RHEA-COMP:13556"/>
        <dbReference type="ChEBI" id="CHEBI:29950"/>
        <dbReference type="ChEBI" id="CHEBI:82612"/>
        <dbReference type="ChEBI" id="CHEBI:137386"/>
        <dbReference type="ChEBI" id="CHEBI:137387"/>
        <dbReference type="EC" id="2.1.1.63"/>
    </reaction>
</comment>
<comment type="similarity">
    <text evidence="2">Belongs to the MGMT family.</text>
</comment>
<accession>A0A7C5Y8J5</accession>
<evidence type="ECO:0000256" key="2">
    <source>
        <dbReference type="ARBA" id="ARBA00008711"/>
    </source>
</evidence>
<dbReference type="Gene3D" id="3.30.160.70">
    <property type="entry name" value="Methylated DNA-protein cysteine methyltransferase domain"/>
    <property type="match status" value="1"/>
</dbReference>
<dbReference type="AlphaFoldDB" id="A0A7C5Y8J5"/>
<dbReference type="InterPro" id="IPR001497">
    <property type="entry name" value="MethylDNA_cys_MeTrfase_AS"/>
</dbReference>
<dbReference type="InterPro" id="IPR036388">
    <property type="entry name" value="WH-like_DNA-bd_sf"/>
</dbReference>
<feature type="domain" description="Methylguanine DNA methyltransferase ribonuclease-like" evidence="10">
    <location>
        <begin position="16"/>
        <end position="86"/>
    </location>
</feature>
<evidence type="ECO:0000256" key="4">
    <source>
        <dbReference type="ARBA" id="ARBA00022603"/>
    </source>
</evidence>
<dbReference type="PANTHER" id="PTHR10815:SF13">
    <property type="entry name" value="METHYLATED-DNA--PROTEIN-CYSTEINE METHYLTRANSFERASE"/>
    <property type="match status" value="1"/>
</dbReference>
<protein>
    <recommendedName>
        <fullName evidence="3">methylated-DNA--[protein]-cysteine S-methyltransferase</fullName>
        <ecNumber evidence="3">2.1.1.63</ecNumber>
    </recommendedName>
</protein>
<evidence type="ECO:0000256" key="3">
    <source>
        <dbReference type="ARBA" id="ARBA00011918"/>
    </source>
</evidence>
<dbReference type="InterPro" id="IPR036217">
    <property type="entry name" value="MethylDNA_cys_MeTrfase_DNAb"/>
</dbReference>
<keyword evidence="7" id="KW-0234">DNA repair</keyword>
<dbReference type="InterPro" id="IPR008332">
    <property type="entry name" value="MethylG_MeTrfase_N"/>
</dbReference>
<name>A0A7C5Y8J5_CALS0</name>
<evidence type="ECO:0000259" key="9">
    <source>
        <dbReference type="Pfam" id="PF01035"/>
    </source>
</evidence>
<feature type="domain" description="Methylated-DNA-[protein]-cysteine S-methyltransferase DNA binding" evidence="9">
    <location>
        <begin position="91"/>
        <end position="170"/>
    </location>
</feature>
<evidence type="ECO:0000259" key="10">
    <source>
        <dbReference type="Pfam" id="PF02870"/>
    </source>
</evidence>
<keyword evidence="6" id="KW-0227">DNA damage</keyword>
<dbReference type="InterPro" id="IPR014048">
    <property type="entry name" value="MethylDNA_cys_MeTrfase_DNA-bd"/>
</dbReference>
<dbReference type="Pfam" id="PF01035">
    <property type="entry name" value="DNA_binding_1"/>
    <property type="match status" value="1"/>
</dbReference>
<dbReference type="EMBL" id="DRXS01000181">
    <property type="protein sequence ID" value="HHR40840.1"/>
    <property type="molecule type" value="Genomic_DNA"/>
</dbReference>
<dbReference type="InterPro" id="IPR036631">
    <property type="entry name" value="MGMT_N_sf"/>
</dbReference>
<evidence type="ECO:0000256" key="6">
    <source>
        <dbReference type="ARBA" id="ARBA00022763"/>
    </source>
</evidence>
<dbReference type="GO" id="GO:0006281">
    <property type="term" value="P:DNA repair"/>
    <property type="evidence" value="ECO:0007669"/>
    <property type="project" value="UniProtKB-KW"/>
</dbReference>
<evidence type="ECO:0000256" key="8">
    <source>
        <dbReference type="ARBA" id="ARBA00049348"/>
    </source>
</evidence>
<dbReference type="Pfam" id="PF02870">
    <property type="entry name" value="Methyltransf_1N"/>
    <property type="match status" value="1"/>
</dbReference>
<comment type="caution">
    <text evidence="11">The sequence shown here is derived from an EMBL/GenBank/DDBJ whole genome shotgun (WGS) entry which is preliminary data.</text>
</comment>
<dbReference type="GO" id="GO:0003908">
    <property type="term" value="F:methylated-DNA-[protein]-cysteine S-methyltransferase activity"/>
    <property type="evidence" value="ECO:0007669"/>
    <property type="project" value="UniProtKB-EC"/>
</dbReference>
<dbReference type="NCBIfam" id="TIGR00589">
    <property type="entry name" value="ogt"/>
    <property type="match status" value="1"/>
</dbReference>
<sequence>MKRFQHFETVAINRFETLIGDFWAAASNKGLVRLEREVAKQSFVHRLERSGMKTVEKLTTVIRTVHKQLNEYLNGERRSFNIPLDLRFRGFELMVLRAVMAIPFGETRSYKAVAAMIGRPNAYRAAGNAVAKNPITIIIPCHRVIRSDGRLGKYGGDTRVKAWLLKHEGVEIDIT</sequence>
<dbReference type="GO" id="GO:0032259">
    <property type="term" value="P:methylation"/>
    <property type="evidence" value="ECO:0007669"/>
    <property type="project" value="UniProtKB-KW"/>
</dbReference>
<keyword evidence="4 11" id="KW-0489">Methyltransferase</keyword>
<dbReference type="CDD" id="cd06445">
    <property type="entry name" value="ATase"/>
    <property type="match status" value="1"/>
</dbReference>
<dbReference type="PANTHER" id="PTHR10815">
    <property type="entry name" value="METHYLATED-DNA--PROTEIN-CYSTEINE METHYLTRANSFERASE"/>
    <property type="match status" value="1"/>
</dbReference>
<gene>
    <name evidence="11" type="ORF">ENM42_03320</name>
</gene>
<evidence type="ECO:0000313" key="11">
    <source>
        <dbReference type="EMBL" id="HHR40840.1"/>
    </source>
</evidence>
<dbReference type="EC" id="2.1.1.63" evidence="3"/>
<proteinExistence type="inferred from homology"/>
<comment type="catalytic activity">
    <reaction evidence="8">
        <text>a 6-O-methyl-2'-deoxyguanosine in DNA + L-cysteinyl-[protein] = S-methyl-L-cysteinyl-[protein] + a 2'-deoxyguanosine in DNA</text>
        <dbReference type="Rhea" id="RHEA:24000"/>
        <dbReference type="Rhea" id="RHEA-COMP:10131"/>
        <dbReference type="Rhea" id="RHEA-COMP:10132"/>
        <dbReference type="Rhea" id="RHEA-COMP:11367"/>
        <dbReference type="Rhea" id="RHEA-COMP:11368"/>
        <dbReference type="ChEBI" id="CHEBI:29950"/>
        <dbReference type="ChEBI" id="CHEBI:82612"/>
        <dbReference type="ChEBI" id="CHEBI:85445"/>
        <dbReference type="ChEBI" id="CHEBI:85448"/>
        <dbReference type="EC" id="2.1.1.63"/>
    </reaction>
</comment>
<evidence type="ECO:0000256" key="5">
    <source>
        <dbReference type="ARBA" id="ARBA00022679"/>
    </source>
</evidence>
<dbReference type="SUPFAM" id="SSF46767">
    <property type="entry name" value="Methylated DNA-protein cysteine methyltransferase, C-terminal domain"/>
    <property type="match status" value="1"/>
</dbReference>
<reference evidence="11" key="1">
    <citation type="journal article" date="2020" name="mSystems">
        <title>Genome- and Community-Level Interaction Insights into Carbon Utilization and Element Cycling Functions of Hydrothermarchaeota in Hydrothermal Sediment.</title>
        <authorList>
            <person name="Zhou Z."/>
            <person name="Liu Y."/>
            <person name="Xu W."/>
            <person name="Pan J."/>
            <person name="Luo Z.H."/>
            <person name="Li M."/>
        </authorList>
    </citation>
    <scope>NUCLEOTIDE SEQUENCE [LARGE SCALE GENOMIC DNA]</scope>
    <source>
        <strain evidence="11">SpSt-1084</strain>
    </source>
</reference>
<organism evidence="11">
    <name type="scientific">Caldiarchaeum subterraneum</name>
    <dbReference type="NCBI Taxonomy" id="311458"/>
    <lineage>
        <taxon>Archaea</taxon>
        <taxon>Nitrososphaerota</taxon>
        <taxon>Candidatus Caldarchaeales</taxon>
        <taxon>Candidatus Caldarchaeaceae</taxon>
        <taxon>Candidatus Caldarchaeum</taxon>
    </lineage>
</organism>
<evidence type="ECO:0000256" key="7">
    <source>
        <dbReference type="ARBA" id="ARBA00023204"/>
    </source>
</evidence>
<dbReference type="Gene3D" id="1.10.10.10">
    <property type="entry name" value="Winged helix-like DNA-binding domain superfamily/Winged helix DNA-binding domain"/>
    <property type="match status" value="1"/>
</dbReference>
<keyword evidence="5 11" id="KW-0808">Transferase</keyword>
<evidence type="ECO:0000256" key="1">
    <source>
        <dbReference type="ARBA" id="ARBA00001286"/>
    </source>
</evidence>